<gene>
    <name evidence="5" type="ORF">IFR04_010626</name>
</gene>
<dbReference type="Proteomes" id="UP000664132">
    <property type="component" value="Unassembled WGS sequence"/>
</dbReference>
<dbReference type="PANTHER" id="PTHR30344:SF1">
    <property type="entry name" value="6-PHOSPHOGLUCONOLACTONASE"/>
    <property type="match status" value="1"/>
</dbReference>
<comment type="caution">
    <text evidence="5">The sequence shown here is derived from an EMBL/GenBank/DDBJ whole genome shotgun (WGS) entry which is preliminary data.</text>
</comment>
<sequence length="693" mass="71963">MQHVSKFLALGLLSYANASRLFVSSYSGNIATVEVTDKANSVDLKVTSLSQGCQSSPSWLQYNSKSSTLYCADEGNATPGQANLTSLKVGADGSLTFLSNLVTANGGVSTDAFIVGKDRFMAVAHYGESAISIVNTTDPTKLALIQEYIFDFDPPGGTDPTKPVVPLIHQVVVDPTGSFLLAPNRSGDEVHVFGLNEDGMLVDPNGQPKLLLPAGSGPRHLAFYQPEGKTGKTYMYVVMEKMNMLHGYHITYSKGTTQFQDQPIYMSTIFGGNHLPAGSGAAEILVTPDNKFLIISSRLDKLNPPGVMSPNSPSDTMVTFSLDPTTGKPTLLQKFSAGGIGPRSFAINRAGDRVAVALATSNKLVVLSRDVKAGTFIAQLGSLDLDVGKDPGLVTSVVWEEESEDDIIVGGGTVRGGASTSAVSGTAPAIGSLVPSSSSSGVMTSSAASGSSAAGSSLSSSASSEKDTTISTTMQITSTVTKSATESACQAPSSPETPIPMTLTRTISSVASGSMSNSASVPLSIIPTSAGSSEGMATIQTSQVTMTTSVIKPTPPRFQTTSNLELSIASSPPTASSAAGSPSIVSQPGYFTTMESGTPPPTSDNVNSNSNTNGPYTETTFVTTSTAVVATPSPIRTGTAGACKEYYQVVEGDTCDGICEKSMVPKKKFWEWNSGIDEECKGLEVGEWVCVET</sequence>
<dbReference type="InterPro" id="IPR050282">
    <property type="entry name" value="Cycloisomerase_2"/>
</dbReference>
<feature type="domain" description="LysM" evidence="4">
    <location>
        <begin position="645"/>
        <end position="691"/>
    </location>
</feature>
<evidence type="ECO:0000256" key="2">
    <source>
        <dbReference type="SAM" id="MobiDB-lite"/>
    </source>
</evidence>
<comment type="similarity">
    <text evidence="1">Belongs to the cycloisomerase 2 family.</text>
</comment>
<protein>
    <recommendedName>
        <fullName evidence="4">LysM domain-containing protein</fullName>
    </recommendedName>
</protein>
<dbReference type="PROSITE" id="PS51782">
    <property type="entry name" value="LYSM"/>
    <property type="match status" value="1"/>
</dbReference>
<dbReference type="CDD" id="cd00118">
    <property type="entry name" value="LysM"/>
    <property type="match status" value="1"/>
</dbReference>
<dbReference type="AlphaFoldDB" id="A0A8H7TCC1"/>
<evidence type="ECO:0000259" key="4">
    <source>
        <dbReference type="PROSITE" id="PS51782"/>
    </source>
</evidence>
<accession>A0A8H7TCC1</accession>
<name>A0A8H7TCC1_9HELO</name>
<dbReference type="Pfam" id="PF10282">
    <property type="entry name" value="Lactonase"/>
    <property type="match status" value="1"/>
</dbReference>
<dbReference type="EMBL" id="JAFJYH010000193">
    <property type="protein sequence ID" value="KAG4416223.1"/>
    <property type="molecule type" value="Genomic_DNA"/>
</dbReference>
<dbReference type="Gene3D" id="3.10.350.10">
    <property type="entry name" value="LysM domain"/>
    <property type="match status" value="1"/>
</dbReference>
<dbReference type="PANTHER" id="PTHR30344">
    <property type="entry name" value="6-PHOSPHOGLUCONOLACTONASE-RELATED"/>
    <property type="match status" value="1"/>
</dbReference>
<dbReference type="Gene3D" id="2.130.10.10">
    <property type="entry name" value="YVTN repeat-like/Quinoprotein amine dehydrogenase"/>
    <property type="match status" value="1"/>
</dbReference>
<feature type="compositionally biased region" description="Polar residues" evidence="2">
    <location>
        <begin position="482"/>
        <end position="496"/>
    </location>
</feature>
<feature type="signal peptide" evidence="3">
    <location>
        <begin position="1"/>
        <end position="18"/>
    </location>
</feature>
<reference evidence="5" key="1">
    <citation type="submission" date="2021-02" db="EMBL/GenBank/DDBJ databases">
        <title>Genome sequence Cadophora malorum strain M34.</title>
        <authorList>
            <person name="Stefanovic E."/>
            <person name="Vu D."/>
            <person name="Scully C."/>
            <person name="Dijksterhuis J."/>
            <person name="Roader J."/>
            <person name="Houbraken J."/>
        </authorList>
    </citation>
    <scope>NUCLEOTIDE SEQUENCE</scope>
    <source>
        <strain evidence="5">M34</strain>
    </source>
</reference>
<evidence type="ECO:0000256" key="3">
    <source>
        <dbReference type="SAM" id="SignalP"/>
    </source>
</evidence>
<dbReference type="SUPFAM" id="SSF54106">
    <property type="entry name" value="LysM domain"/>
    <property type="match status" value="1"/>
</dbReference>
<dbReference type="InterPro" id="IPR036779">
    <property type="entry name" value="LysM_dom_sf"/>
</dbReference>
<dbReference type="InterPro" id="IPR011045">
    <property type="entry name" value="N2O_reductase_N"/>
</dbReference>
<keyword evidence="6" id="KW-1185">Reference proteome</keyword>
<dbReference type="OrthoDB" id="9972196at2759"/>
<evidence type="ECO:0000313" key="5">
    <source>
        <dbReference type="EMBL" id="KAG4416223.1"/>
    </source>
</evidence>
<dbReference type="InterPro" id="IPR018392">
    <property type="entry name" value="LysM"/>
</dbReference>
<dbReference type="GO" id="GO:0017057">
    <property type="term" value="F:6-phosphogluconolactonase activity"/>
    <property type="evidence" value="ECO:0007669"/>
    <property type="project" value="TreeGrafter"/>
</dbReference>
<dbReference type="InterPro" id="IPR019405">
    <property type="entry name" value="Lactonase_7-beta_prop"/>
</dbReference>
<proteinExistence type="inferred from homology"/>
<keyword evidence="3" id="KW-0732">Signal</keyword>
<evidence type="ECO:0000313" key="6">
    <source>
        <dbReference type="Proteomes" id="UP000664132"/>
    </source>
</evidence>
<organism evidence="5 6">
    <name type="scientific">Cadophora malorum</name>
    <dbReference type="NCBI Taxonomy" id="108018"/>
    <lineage>
        <taxon>Eukaryota</taxon>
        <taxon>Fungi</taxon>
        <taxon>Dikarya</taxon>
        <taxon>Ascomycota</taxon>
        <taxon>Pezizomycotina</taxon>
        <taxon>Leotiomycetes</taxon>
        <taxon>Helotiales</taxon>
        <taxon>Ploettnerulaceae</taxon>
        <taxon>Cadophora</taxon>
    </lineage>
</organism>
<evidence type="ECO:0000256" key="1">
    <source>
        <dbReference type="ARBA" id="ARBA00005564"/>
    </source>
</evidence>
<feature type="region of interest" description="Disordered" evidence="2">
    <location>
        <begin position="441"/>
        <end position="502"/>
    </location>
</feature>
<feature type="chain" id="PRO_5034868602" description="LysM domain-containing protein" evidence="3">
    <location>
        <begin position="19"/>
        <end position="693"/>
    </location>
</feature>
<dbReference type="InterPro" id="IPR015943">
    <property type="entry name" value="WD40/YVTN_repeat-like_dom_sf"/>
</dbReference>
<feature type="compositionally biased region" description="Low complexity" evidence="2">
    <location>
        <begin position="441"/>
        <end position="481"/>
    </location>
</feature>
<dbReference type="SUPFAM" id="SSF50974">
    <property type="entry name" value="Nitrous oxide reductase, N-terminal domain"/>
    <property type="match status" value="1"/>
</dbReference>